<dbReference type="STRING" id="1458425.SRAA_0439"/>
<dbReference type="Proteomes" id="UP000067461">
    <property type="component" value="Chromosome"/>
</dbReference>
<dbReference type="OrthoDB" id="9808528at2"/>
<dbReference type="SUPFAM" id="SSF54631">
    <property type="entry name" value="CBS-domain pair"/>
    <property type="match status" value="1"/>
</dbReference>
<dbReference type="PROSITE" id="PS51371">
    <property type="entry name" value="CBS"/>
    <property type="match status" value="2"/>
</dbReference>
<keyword evidence="2" id="KW-0129">CBS domain</keyword>
<dbReference type="CDD" id="cd05401">
    <property type="entry name" value="NT_GlnE_GlnD_like"/>
    <property type="match status" value="1"/>
</dbReference>
<dbReference type="Pfam" id="PF00571">
    <property type="entry name" value="CBS"/>
    <property type="match status" value="2"/>
</dbReference>
<dbReference type="KEGG" id="cbaa:SRAA_0439"/>
<dbReference type="Pfam" id="PF10335">
    <property type="entry name" value="DUF294_C"/>
    <property type="match status" value="1"/>
</dbReference>
<keyword evidence="5" id="KW-1185">Reference proteome</keyword>
<evidence type="ECO:0000256" key="2">
    <source>
        <dbReference type="PROSITE-ProRule" id="PRU00703"/>
    </source>
</evidence>
<dbReference type="GO" id="GO:0008773">
    <property type="term" value="F:[protein-PII] uridylyltransferase activity"/>
    <property type="evidence" value="ECO:0007669"/>
    <property type="project" value="InterPro"/>
</dbReference>
<dbReference type="Pfam" id="PF03445">
    <property type="entry name" value="DUF294"/>
    <property type="match status" value="1"/>
</dbReference>
<evidence type="ECO:0000313" key="4">
    <source>
        <dbReference type="EMBL" id="BAO80293.1"/>
    </source>
</evidence>
<protein>
    <submittedName>
        <fullName evidence="4">Predicted signal-transduction protein containing cAMP-binding and CBS domains</fullName>
    </submittedName>
</protein>
<reference evidence="4 5" key="1">
    <citation type="journal article" date="2014" name="Nat. Commun.">
        <title>Physiological and genomic features of highly alkaliphilic hydrogen-utilizing Betaproteobacteria from a continental serpentinizing site.</title>
        <authorList>
            <person name="Suzuki S."/>
            <person name="Kuenen J.G."/>
            <person name="Schipper K."/>
            <person name="van der Velde S."/>
            <person name="Ishii S."/>
            <person name="Wu A."/>
            <person name="Sorokin D.Y."/>
            <person name="Tenney A."/>
            <person name="Meng X.Y."/>
            <person name="Morrill P.L."/>
            <person name="Kamagata Y."/>
            <person name="Muyzer G."/>
            <person name="Nealson K.H."/>
        </authorList>
    </citation>
    <scope>NUCLEOTIDE SEQUENCE [LARGE SCALE GENOMIC DNA]</scope>
    <source>
        <strain evidence="4 5">A1</strain>
    </source>
</reference>
<accession>A0A060NLC5</accession>
<dbReference type="CDD" id="cd04587">
    <property type="entry name" value="CBS_pair_CAP-ED_NT_Pol-beta-like_DUF294_assoc"/>
    <property type="match status" value="1"/>
</dbReference>
<dbReference type="PANTHER" id="PTHR48108">
    <property type="entry name" value="CBS DOMAIN-CONTAINING PROTEIN CBSX2, CHLOROPLASTIC"/>
    <property type="match status" value="1"/>
</dbReference>
<dbReference type="InterPro" id="IPR051462">
    <property type="entry name" value="CBS_domain-containing"/>
</dbReference>
<feature type="domain" description="CBS" evidence="3">
    <location>
        <begin position="91"/>
        <end position="148"/>
    </location>
</feature>
<keyword evidence="1" id="KW-0677">Repeat</keyword>
<dbReference type="Gene3D" id="3.10.580.10">
    <property type="entry name" value="CBS-domain"/>
    <property type="match status" value="1"/>
</dbReference>
<sequence>MNAHTDPAPSRSSDDYVSLITTPVRSLLKRAPVTLPPQTPIIDAARLMREHRISSVLIVQDGALFGLITDRDLRNRVVAAGLDTSRPILEIATLAPLTIDIQQHAFDALLLMARHNIHHVPVLDGQAVAGMISSSDLSERQSNSAVYLAGAIYNQDSVQALVQTSARIKQLQQSLAAAEASAYSTGHIVSAITDALTARLLQLGEMQLGPAPLDYAWVAAGSQGRNEQTAKSDQDNCMVLDDGYEPERHGEYFKQLSRFVCDGLDACGYVHCPGEMMAMTDLWRQPLQQWRQYFYRWIDIPEPEALMLTGVFFDQRFVYGKPELIDGLRAEVVQRSRGNKSFLVNLAGNALQRQPPLNWLGNISLIKGGAHEGCVDLKMQGIVPITDMARFYALAAGSAAVNTRDRLEIAAGSGAVTAQQVRDLIDALEFLSTLRLQHQAQRMSEGHAADNYLRPDALSNLERGHLKNAFAVVKSVQGSLARLYPVNQL</sequence>
<dbReference type="AlphaFoldDB" id="A0A060NLC5"/>
<name>A0A060NLC5_9BURK</name>
<dbReference type="InterPro" id="IPR005105">
    <property type="entry name" value="GlnD_Uridyltrans_N"/>
</dbReference>
<dbReference type="RefSeq" id="WP_052467450.1">
    <property type="nucleotide sequence ID" value="NZ_AP014568.1"/>
</dbReference>
<evidence type="ECO:0000259" key="3">
    <source>
        <dbReference type="PROSITE" id="PS51371"/>
    </source>
</evidence>
<dbReference type="SMART" id="SM00116">
    <property type="entry name" value="CBS"/>
    <property type="match status" value="2"/>
</dbReference>
<dbReference type="HOGENOM" id="CLU_027866_1_0_4"/>
<dbReference type="PANTHER" id="PTHR48108:SF31">
    <property type="entry name" value="CBS DOMAIN AND CYCLIC NUCLEOTIDE-REGULATED NUCLEOTIDYLTRANSFERASE"/>
    <property type="match status" value="1"/>
</dbReference>
<gene>
    <name evidence="4" type="ORF">SRAA_0439</name>
</gene>
<dbReference type="InterPro" id="IPR046342">
    <property type="entry name" value="CBS_dom_sf"/>
</dbReference>
<dbReference type="EMBL" id="AP014568">
    <property type="protein sequence ID" value="BAO80293.1"/>
    <property type="molecule type" value="Genomic_DNA"/>
</dbReference>
<dbReference type="InterPro" id="IPR018821">
    <property type="entry name" value="DUF294_put_nucleoTrafse_sb-bd"/>
</dbReference>
<organism evidence="4 5">
    <name type="scientific">Serpentinimonas raichei</name>
    <dbReference type="NCBI Taxonomy" id="1458425"/>
    <lineage>
        <taxon>Bacteria</taxon>
        <taxon>Pseudomonadati</taxon>
        <taxon>Pseudomonadota</taxon>
        <taxon>Betaproteobacteria</taxon>
        <taxon>Burkholderiales</taxon>
        <taxon>Comamonadaceae</taxon>
        <taxon>Serpentinimonas</taxon>
    </lineage>
</organism>
<dbReference type="InterPro" id="IPR000644">
    <property type="entry name" value="CBS_dom"/>
</dbReference>
<evidence type="ECO:0000256" key="1">
    <source>
        <dbReference type="ARBA" id="ARBA00022737"/>
    </source>
</evidence>
<proteinExistence type="predicted"/>
<evidence type="ECO:0000313" key="5">
    <source>
        <dbReference type="Proteomes" id="UP000067461"/>
    </source>
</evidence>
<feature type="domain" description="CBS" evidence="3">
    <location>
        <begin position="28"/>
        <end position="84"/>
    </location>
</feature>